<comment type="function">
    <text evidence="15">Important regulator of cell cycle progression. Inhibits the kinase activity of CDK2 bound to cyclin A, but has little inhibitory activity on CDK2 bound to SPDYA. Involved in G1 arrest. Potent inhibitor of cyclin E- and cyclin A-CDK2 complexes. Forms a complex with cyclin type D-CDK4 complexes and is involved in the assembly, stability, and modulation of CCND1-CDK4 complex activation. Acts either as an inhibitor or an activator of cyclin type D-CDK4 complexes depending on its phosphorylation state and/or stoichometry.</text>
</comment>
<organism evidence="18 19">
    <name type="scientific">Atractosteus spatula</name>
    <name type="common">Alligator gar</name>
    <name type="synonym">Lepisosteus spatula</name>
    <dbReference type="NCBI Taxonomy" id="7917"/>
    <lineage>
        <taxon>Eukaryota</taxon>
        <taxon>Metazoa</taxon>
        <taxon>Chordata</taxon>
        <taxon>Craniata</taxon>
        <taxon>Vertebrata</taxon>
        <taxon>Euteleostomi</taxon>
        <taxon>Actinopterygii</taxon>
        <taxon>Neopterygii</taxon>
        <taxon>Holostei</taxon>
        <taxon>Semionotiformes</taxon>
        <taxon>Lepisosteidae</taxon>
        <taxon>Atractosteus</taxon>
    </lineage>
</organism>
<evidence type="ECO:0000313" key="18">
    <source>
        <dbReference type="EMBL" id="MBN3319012.1"/>
    </source>
</evidence>
<evidence type="ECO:0000256" key="7">
    <source>
        <dbReference type="ARBA" id="ARBA00022553"/>
    </source>
</evidence>
<dbReference type="GO" id="GO:0005768">
    <property type="term" value="C:endosome"/>
    <property type="evidence" value="ECO:0007669"/>
    <property type="project" value="UniProtKB-SubCell"/>
</dbReference>
<reference evidence="18" key="1">
    <citation type="journal article" date="2021" name="Cell">
        <title>Tracing the genetic footprints of vertebrate landing in non-teleost ray-finned fishes.</title>
        <authorList>
            <person name="Bi X."/>
            <person name="Wang K."/>
            <person name="Yang L."/>
            <person name="Pan H."/>
            <person name="Jiang H."/>
            <person name="Wei Q."/>
            <person name="Fang M."/>
            <person name="Yu H."/>
            <person name="Zhu C."/>
            <person name="Cai Y."/>
            <person name="He Y."/>
            <person name="Gan X."/>
            <person name="Zeng H."/>
            <person name="Yu D."/>
            <person name="Zhu Y."/>
            <person name="Jiang H."/>
            <person name="Qiu Q."/>
            <person name="Yang H."/>
            <person name="Zhang Y.E."/>
            <person name="Wang W."/>
            <person name="Zhu M."/>
            <person name="He S."/>
            <person name="Zhang G."/>
        </authorList>
    </citation>
    <scope>NUCLEOTIDE SEQUENCE</scope>
    <source>
        <strain evidence="18">Allg_001</strain>
    </source>
</reference>
<keyword evidence="8" id="KW-0967">Endosome</keyword>
<evidence type="ECO:0000256" key="3">
    <source>
        <dbReference type="ARBA" id="ARBA00004496"/>
    </source>
</evidence>
<dbReference type="PANTHER" id="PTHR10265">
    <property type="entry name" value="CYCLIN-DEPENDENT KINASE INHIBITOR 1"/>
    <property type="match status" value="1"/>
</dbReference>
<dbReference type="GO" id="GO:0030332">
    <property type="term" value="F:cyclin binding"/>
    <property type="evidence" value="ECO:0007669"/>
    <property type="project" value="UniProtKB-ARBA"/>
</dbReference>
<evidence type="ECO:0000256" key="9">
    <source>
        <dbReference type="ARBA" id="ARBA00022843"/>
    </source>
</evidence>
<evidence type="ECO:0000256" key="11">
    <source>
        <dbReference type="ARBA" id="ARBA00023242"/>
    </source>
</evidence>
<dbReference type="GO" id="GO:0045926">
    <property type="term" value="P:negative regulation of growth"/>
    <property type="evidence" value="ECO:0007669"/>
    <property type="project" value="UniProtKB-ARBA"/>
</dbReference>
<feature type="non-terminal residue" evidence="18">
    <location>
        <position position="1"/>
    </location>
</feature>
<feature type="non-terminal residue" evidence="18">
    <location>
        <position position="195"/>
    </location>
</feature>
<keyword evidence="7" id="KW-0597">Phosphoprotein</keyword>
<feature type="domain" description="Cyclin-dependent kinase inhibitor" evidence="17">
    <location>
        <begin position="31"/>
        <end position="80"/>
    </location>
</feature>
<dbReference type="InterPro" id="IPR044898">
    <property type="entry name" value="CDI_dom_sf"/>
</dbReference>
<dbReference type="InterPro" id="IPR003175">
    <property type="entry name" value="CDI_dom"/>
</dbReference>
<feature type="compositionally biased region" description="Polar residues" evidence="16">
    <location>
        <begin position="1"/>
        <end position="11"/>
    </location>
</feature>
<keyword evidence="9" id="KW-0832">Ubl conjugation</keyword>
<comment type="similarity">
    <text evidence="4">Belongs to the CDI family.</text>
</comment>
<keyword evidence="6" id="KW-0963">Cytoplasm</keyword>
<feature type="compositionally biased region" description="Basic and acidic residues" evidence="16">
    <location>
        <begin position="14"/>
        <end position="25"/>
    </location>
</feature>
<evidence type="ECO:0000256" key="4">
    <source>
        <dbReference type="ARBA" id="ARBA00006726"/>
    </source>
</evidence>
<evidence type="ECO:0000256" key="15">
    <source>
        <dbReference type="ARBA" id="ARBA00045727"/>
    </source>
</evidence>
<comment type="subcellular location">
    <subcellularLocation>
        <location evidence="3">Cytoplasm</location>
    </subcellularLocation>
    <subcellularLocation>
        <location evidence="2">Endosome</location>
    </subcellularLocation>
    <subcellularLocation>
        <location evidence="1">Nucleus</location>
    </subcellularLocation>
</comment>
<proteinExistence type="inferred from homology"/>
<name>A0A8J7TCT5_ATRSP</name>
<dbReference type="Proteomes" id="UP000736164">
    <property type="component" value="Unassembled WGS sequence"/>
</dbReference>
<dbReference type="AlphaFoldDB" id="A0A8J7TCT5"/>
<accession>A0A8J7TCT5</accession>
<evidence type="ECO:0000256" key="5">
    <source>
        <dbReference type="ARBA" id="ARBA00014547"/>
    </source>
</evidence>
<evidence type="ECO:0000256" key="1">
    <source>
        <dbReference type="ARBA" id="ARBA00004123"/>
    </source>
</evidence>
<dbReference type="GO" id="GO:0005829">
    <property type="term" value="C:cytosol"/>
    <property type="evidence" value="ECO:0007669"/>
    <property type="project" value="UniProtKB-ARBA"/>
</dbReference>
<dbReference type="GO" id="GO:0005634">
    <property type="term" value="C:nucleus"/>
    <property type="evidence" value="ECO:0007669"/>
    <property type="project" value="UniProtKB-SubCell"/>
</dbReference>
<evidence type="ECO:0000313" key="19">
    <source>
        <dbReference type="Proteomes" id="UP000736164"/>
    </source>
</evidence>
<dbReference type="GO" id="GO:1901990">
    <property type="term" value="P:regulation of mitotic cell cycle phase transition"/>
    <property type="evidence" value="ECO:0007669"/>
    <property type="project" value="UniProtKB-ARBA"/>
</dbReference>
<feature type="compositionally biased region" description="Basic and acidic residues" evidence="16">
    <location>
        <begin position="123"/>
        <end position="134"/>
    </location>
</feature>
<evidence type="ECO:0000256" key="14">
    <source>
        <dbReference type="ARBA" id="ARBA00031925"/>
    </source>
</evidence>
<dbReference type="GO" id="GO:0004861">
    <property type="term" value="F:cyclin-dependent protein serine/threonine kinase inhibitor activity"/>
    <property type="evidence" value="ECO:0007669"/>
    <property type="project" value="InterPro"/>
</dbReference>
<evidence type="ECO:0000256" key="13">
    <source>
        <dbReference type="ARBA" id="ARBA00031903"/>
    </source>
</evidence>
<evidence type="ECO:0000256" key="2">
    <source>
        <dbReference type="ARBA" id="ARBA00004177"/>
    </source>
</evidence>
<evidence type="ECO:0000256" key="12">
    <source>
        <dbReference type="ARBA" id="ARBA00023306"/>
    </source>
</evidence>
<keyword evidence="19" id="KW-1185">Reference proteome</keyword>
<dbReference type="PANTHER" id="PTHR10265:SF9">
    <property type="entry name" value="CYCLIN-DEPENDENT KINASE INHIBITOR 1B"/>
    <property type="match status" value="1"/>
</dbReference>
<sequence>MSNVRLSNGSPTLERMDARPSDHPKPSACRNLFGLVDHEELRRDLKGHLQEMEEASKATYNFDFANHKPLSPGRYVWEIVEDTEVPRFYTKPPRASKGICPSGNISLDLNGNHSCGGTACHESPGDRLSGDSAEKPASQTDCRDQRTTQRKRSASHADSSQNKRANTTVDEVALSPSVTRSEEQTPSKSNPRQQK</sequence>
<dbReference type="FunFam" id="4.10.365.10:FF:000001">
    <property type="entry name" value="Cyclin-dependent kinase inhibitor 1B"/>
    <property type="match status" value="1"/>
</dbReference>
<dbReference type="GO" id="GO:0007165">
    <property type="term" value="P:signal transduction"/>
    <property type="evidence" value="ECO:0007669"/>
    <property type="project" value="UniProtKB-ARBA"/>
</dbReference>
<dbReference type="GO" id="GO:0008285">
    <property type="term" value="P:negative regulation of cell population proliferation"/>
    <property type="evidence" value="ECO:0007669"/>
    <property type="project" value="UniProtKB-ARBA"/>
</dbReference>
<evidence type="ECO:0000256" key="10">
    <source>
        <dbReference type="ARBA" id="ARBA00023013"/>
    </source>
</evidence>
<keyword evidence="10" id="KW-0649">Protein kinase inhibitor</keyword>
<evidence type="ECO:0000256" key="6">
    <source>
        <dbReference type="ARBA" id="ARBA00022490"/>
    </source>
</evidence>
<feature type="compositionally biased region" description="Polar residues" evidence="16">
    <location>
        <begin position="186"/>
        <end position="195"/>
    </location>
</feature>
<comment type="caution">
    <text evidence="18">The sequence shown here is derived from an EMBL/GenBank/DDBJ whole genome shotgun (WGS) entry which is preliminary data.</text>
</comment>
<dbReference type="Gene3D" id="4.10.365.10">
    <property type="entry name" value="p27"/>
    <property type="match status" value="1"/>
</dbReference>
<feature type="region of interest" description="Disordered" evidence="16">
    <location>
        <begin position="1"/>
        <end position="27"/>
    </location>
</feature>
<dbReference type="GO" id="GO:0051087">
    <property type="term" value="F:protein-folding chaperone binding"/>
    <property type="evidence" value="ECO:0007669"/>
    <property type="project" value="TreeGrafter"/>
</dbReference>
<evidence type="ECO:0000259" key="17">
    <source>
        <dbReference type="Pfam" id="PF02234"/>
    </source>
</evidence>
<gene>
    <name evidence="18" type="primary">Cdkn1b</name>
    <name evidence="18" type="ORF">GTO95_0006819</name>
</gene>
<feature type="compositionally biased region" description="Polar residues" evidence="16">
    <location>
        <begin position="156"/>
        <end position="169"/>
    </location>
</feature>
<keyword evidence="11" id="KW-0539">Nucleus</keyword>
<feature type="region of interest" description="Disordered" evidence="16">
    <location>
        <begin position="121"/>
        <end position="195"/>
    </location>
</feature>
<evidence type="ECO:0000256" key="8">
    <source>
        <dbReference type="ARBA" id="ARBA00022753"/>
    </source>
</evidence>
<evidence type="ECO:0000256" key="16">
    <source>
        <dbReference type="SAM" id="MobiDB-lite"/>
    </source>
</evidence>
<keyword evidence="12" id="KW-0131">Cell cycle</keyword>
<protein>
    <recommendedName>
        <fullName evidence="5">Cyclin-dependent kinase inhibitor 1B</fullName>
    </recommendedName>
    <alternativeName>
        <fullName evidence="14">Cyclin-dependent kinase inhibitor p27</fullName>
    </alternativeName>
    <alternativeName>
        <fullName evidence="13">p27Kip1</fullName>
    </alternativeName>
</protein>
<dbReference type="EMBL" id="JAAWVO010042931">
    <property type="protein sequence ID" value="MBN3319012.1"/>
    <property type="molecule type" value="Genomic_DNA"/>
</dbReference>
<dbReference type="Pfam" id="PF02234">
    <property type="entry name" value="CDI"/>
    <property type="match status" value="1"/>
</dbReference>
<dbReference type="GO" id="GO:0012501">
    <property type="term" value="P:programmed cell death"/>
    <property type="evidence" value="ECO:0007669"/>
    <property type="project" value="UniProtKB-ARBA"/>
</dbReference>
<dbReference type="GO" id="GO:0045930">
    <property type="term" value="P:negative regulation of mitotic cell cycle"/>
    <property type="evidence" value="ECO:0007669"/>
    <property type="project" value="TreeGrafter"/>
</dbReference>
<dbReference type="GO" id="GO:0000082">
    <property type="term" value="P:G1/S transition of mitotic cell cycle"/>
    <property type="evidence" value="ECO:0007669"/>
    <property type="project" value="TreeGrafter"/>
</dbReference>